<name>A0ABW7ZA80_9ACTN</name>
<dbReference type="PROSITE" id="PS51365">
    <property type="entry name" value="RENAL_DIPEPTIDASE_2"/>
    <property type="match status" value="1"/>
</dbReference>
<accession>A0ABW7ZA80</accession>
<organism evidence="1 2">
    <name type="scientific">Nonomuraea typhae</name>
    <dbReference type="NCBI Taxonomy" id="2603600"/>
    <lineage>
        <taxon>Bacteria</taxon>
        <taxon>Bacillati</taxon>
        <taxon>Actinomycetota</taxon>
        <taxon>Actinomycetes</taxon>
        <taxon>Streptosporangiales</taxon>
        <taxon>Streptosporangiaceae</taxon>
        <taxon>Nonomuraea</taxon>
    </lineage>
</organism>
<gene>
    <name evidence="1" type="ORF">ACIBG2_47360</name>
</gene>
<dbReference type="PANTHER" id="PTHR10443:SF12">
    <property type="entry name" value="DIPEPTIDASE"/>
    <property type="match status" value="1"/>
</dbReference>
<dbReference type="SUPFAM" id="SSF51556">
    <property type="entry name" value="Metallo-dependent hydrolases"/>
    <property type="match status" value="1"/>
</dbReference>
<dbReference type="RefSeq" id="WP_397091083.1">
    <property type="nucleotide sequence ID" value="NZ_JBITGY010000017.1"/>
</dbReference>
<dbReference type="Pfam" id="PF01244">
    <property type="entry name" value="Peptidase_M19"/>
    <property type="match status" value="1"/>
</dbReference>
<protein>
    <submittedName>
        <fullName evidence="1">Dipeptidase</fullName>
    </submittedName>
</protein>
<dbReference type="PANTHER" id="PTHR10443">
    <property type="entry name" value="MICROSOMAL DIPEPTIDASE"/>
    <property type="match status" value="1"/>
</dbReference>
<dbReference type="Gene3D" id="3.20.20.140">
    <property type="entry name" value="Metal-dependent hydrolases"/>
    <property type="match status" value="1"/>
</dbReference>
<proteinExistence type="predicted"/>
<dbReference type="InterPro" id="IPR032466">
    <property type="entry name" value="Metal_Hydrolase"/>
</dbReference>
<dbReference type="InterPro" id="IPR008257">
    <property type="entry name" value="Pept_M19"/>
</dbReference>
<sequence length="386" mass="42376">MGSEERVYGNFDFGLSAEQEERARRLHRDSIVIDLLFQGPCSPDVWTDELIAEIDALGSDNLYVVYGFLIDKAISGKYPQYKELMDASGVTAPATGCVLKNKETVLAGAHQAARALKAFPWMRRAYTAGDIRAAHAAGEQAIWGLSQTNLLAPGDLDLIEVAHDLGVLNTVDLAYNSMNHVGAGCTERYDPGLSHFGLQFVKRCNDVGVIVDTAHSGRQTTLDACSASRNPVIATHTSANAVFAHDRAKTDEELRAIADTGGVIGVYVVPFFMSSPDDPNPTIELFLDHVDYISDLVGWEHVAMGTDWPMPLPNHVMDAVFTGRLDEFGFRPEHGIDKITRTLEGFRDYRDLVNLTRGLVSRGYDDDQVRGIIGENFLRVFEAVNG</sequence>
<dbReference type="EMBL" id="JBITGY010000017">
    <property type="protein sequence ID" value="MFI6505071.1"/>
    <property type="molecule type" value="Genomic_DNA"/>
</dbReference>
<evidence type="ECO:0000313" key="1">
    <source>
        <dbReference type="EMBL" id="MFI6505071.1"/>
    </source>
</evidence>
<comment type="caution">
    <text evidence="1">The sequence shown here is derived from an EMBL/GenBank/DDBJ whole genome shotgun (WGS) entry which is preliminary data.</text>
</comment>
<evidence type="ECO:0000313" key="2">
    <source>
        <dbReference type="Proteomes" id="UP001612741"/>
    </source>
</evidence>
<dbReference type="Proteomes" id="UP001612741">
    <property type="component" value="Unassembled WGS sequence"/>
</dbReference>
<keyword evidence="2" id="KW-1185">Reference proteome</keyword>
<reference evidence="1 2" key="1">
    <citation type="submission" date="2024-10" db="EMBL/GenBank/DDBJ databases">
        <title>The Natural Products Discovery Center: Release of the First 8490 Sequenced Strains for Exploring Actinobacteria Biosynthetic Diversity.</title>
        <authorList>
            <person name="Kalkreuter E."/>
            <person name="Kautsar S.A."/>
            <person name="Yang D."/>
            <person name="Bader C.D."/>
            <person name="Teijaro C.N."/>
            <person name="Fluegel L."/>
            <person name="Davis C.M."/>
            <person name="Simpson J.R."/>
            <person name="Lauterbach L."/>
            <person name="Steele A.D."/>
            <person name="Gui C."/>
            <person name="Meng S."/>
            <person name="Li G."/>
            <person name="Viehrig K."/>
            <person name="Ye F."/>
            <person name="Su P."/>
            <person name="Kiefer A.F."/>
            <person name="Nichols A."/>
            <person name="Cepeda A.J."/>
            <person name="Yan W."/>
            <person name="Fan B."/>
            <person name="Jiang Y."/>
            <person name="Adhikari A."/>
            <person name="Zheng C.-J."/>
            <person name="Schuster L."/>
            <person name="Cowan T.M."/>
            <person name="Smanski M.J."/>
            <person name="Chevrette M.G."/>
            <person name="De Carvalho L.P.S."/>
            <person name="Shen B."/>
        </authorList>
    </citation>
    <scope>NUCLEOTIDE SEQUENCE [LARGE SCALE GENOMIC DNA]</scope>
    <source>
        <strain evidence="1 2">NPDC050545</strain>
    </source>
</reference>